<name>A0AAE3NLQ4_RALSL</name>
<accession>A0AAE3NLQ4</accession>
<dbReference type="EMBL" id="JAIVEX010000013">
    <property type="protein sequence ID" value="MDB0524280.1"/>
    <property type="molecule type" value="Genomic_DNA"/>
</dbReference>
<reference evidence="2" key="1">
    <citation type="submission" date="2021-09" db="EMBL/GenBank/DDBJ databases">
        <title>Genomic analysis of Ralstonia spp.</title>
        <authorList>
            <person name="Aburjaile F."/>
            <person name="Ariute J.C."/>
            <person name="Pais A.K.L."/>
            <person name="Albuquerque G.M.R."/>
            <person name="Silva A.M.F."/>
            <person name="Brenig B."/>
            <person name="Azevedo V."/>
            <person name="Matiuzzi M."/>
            <person name="Ramos R."/>
            <person name="Goes-Neto A."/>
            <person name="Soares S."/>
            <person name="Iseppon A.M.B."/>
            <person name="Souza E."/>
            <person name="Gama M."/>
        </authorList>
    </citation>
    <scope>NUCLEOTIDE SEQUENCE</scope>
    <source>
        <strain evidence="2">B4</strain>
    </source>
</reference>
<organism evidence="2 3">
    <name type="scientific">Ralstonia solanacearum</name>
    <name type="common">Pseudomonas solanacearum</name>
    <dbReference type="NCBI Taxonomy" id="305"/>
    <lineage>
        <taxon>Bacteria</taxon>
        <taxon>Pseudomonadati</taxon>
        <taxon>Pseudomonadota</taxon>
        <taxon>Betaproteobacteria</taxon>
        <taxon>Burkholderiales</taxon>
        <taxon>Burkholderiaceae</taxon>
        <taxon>Ralstonia</taxon>
        <taxon>Ralstonia solanacearum species complex</taxon>
    </lineage>
</organism>
<protein>
    <submittedName>
        <fullName evidence="2">Inovirus Gp2 family protein</fullName>
    </submittedName>
</protein>
<dbReference type="Proteomes" id="UP001143674">
    <property type="component" value="Unassembled WGS sequence"/>
</dbReference>
<feature type="region of interest" description="Disordered" evidence="1">
    <location>
        <begin position="379"/>
        <end position="410"/>
    </location>
</feature>
<evidence type="ECO:0000313" key="3">
    <source>
        <dbReference type="Proteomes" id="UP001143674"/>
    </source>
</evidence>
<evidence type="ECO:0000313" key="2">
    <source>
        <dbReference type="EMBL" id="MDB0524280.1"/>
    </source>
</evidence>
<dbReference type="AlphaFoldDB" id="A0AAE3NLQ4"/>
<feature type="compositionally biased region" description="Basic residues" evidence="1">
    <location>
        <begin position="384"/>
        <end position="393"/>
    </location>
</feature>
<comment type="caution">
    <text evidence="2">The sequence shown here is derived from an EMBL/GenBank/DDBJ whole genome shotgun (WGS) entry which is preliminary data.</text>
</comment>
<sequence length="410" mass="46504">MTETTNEHQDDRLDALARGEASTALKYRAIRFELQGDSVVPVLDTGESIAADAAHITDCVREIIKTEGVLFELVPRRRVLGTVEYVPAVMIKATKLGERFLQCLRMDVDRITDLYAIEDFNPYFRLFRQAAMQGAVDRGEVYCVDAWSGSVLGEYARRHPLSVDGQLEDFAERLGNAVEMIKKQGRSQSFRQEKWAFEKPAGENYDSLVALIRANFAACHHLLILRIDLGYAQYYCDPALSGEQAVSYVDVRRHRHALIRFIKRRLPKGAYRGYALKLEFGLDKTYHYHVLVLLNGDVVREAATISKLIGDYWKQYITEGKGGAYNCNAATYKESGIGSVRYFDEKRAILETVVAAYLTKVDFYIRMTKPDAHRAFWKSLPPKVRPKRSGRKRGKEDASPPARSSAQLSE</sequence>
<proteinExistence type="predicted"/>
<dbReference type="RefSeq" id="WP_184848979.1">
    <property type="nucleotide sequence ID" value="NZ_JABZEH010000001.1"/>
</dbReference>
<evidence type="ECO:0000256" key="1">
    <source>
        <dbReference type="SAM" id="MobiDB-lite"/>
    </source>
</evidence>
<gene>
    <name evidence="2" type="ORF">LBW55_21985</name>
</gene>